<reference evidence="1 2" key="1">
    <citation type="submission" date="2023-11" db="EMBL/GenBank/DDBJ databases">
        <title>Halocaridina rubra genome assembly.</title>
        <authorList>
            <person name="Smith C."/>
        </authorList>
    </citation>
    <scope>NUCLEOTIDE SEQUENCE [LARGE SCALE GENOMIC DNA]</scope>
    <source>
        <strain evidence="1">EP-1</strain>
        <tissue evidence="1">Whole</tissue>
    </source>
</reference>
<protein>
    <submittedName>
        <fullName evidence="1">Uncharacterized protein</fullName>
    </submittedName>
</protein>
<dbReference type="EMBL" id="JAXCGZ010002293">
    <property type="protein sequence ID" value="KAK7084079.1"/>
    <property type="molecule type" value="Genomic_DNA"/>
</dbReference>
<dbReference type="AlphaFoldDB" id="A0AAN8XTT9"/>
<accession>A0AAN8XTT9</accession>
<evidence type="ECO:0000313" key="2">
    <source>
        <dbReference type="Proteomes" id="UP001381693"/>
    </source>
</evidence>
<organism evidence="1 2">
    <name type="scientific">Halocaridina rubra</name>
    <name type="common">Hawaiian red shrimp</name>
    <dbReference type="NCBI Taxonomy" id="373956"/>
    <lineage>
        <taxon>Eukaryota</taxon>
        <taxon>Metazoa</taxon>
        <taxon>Ecdysozoa</taxon>
        <taxon>Arthropoda</taxon>
        <taxon>Crustacea</taxon>
        <taxon>Multicrustacea</taxon>
        <taxon>Malacostraca</taxon>
        <taxon>Eumalacostraca</taxon>
        <taxon>Eucarida</taxon>
        <taxon>Decapoda</taxon>
        <taxon>Pleocyemata</taxon>
        <taxon>Caridea</taxon>
        <taxon>Atyoidea</taxon>
        <taxon>Atyidae</taxon>
        <taxon>Halocaridina</taxon>
    </lineage>
</organism>
<name>A0AAN8XTT9_HALRR</name>
<dbReference type="Proteomes" id="UP001381693">
    <property type="component" value="Unassembled WGS sequence"/>
</dbReference>
<gene>
    <name evidence="1" type="ORF">SK128_017385</name>
</gene>
<proteinExistence type="predicted"/>
<comment type="caution">
    <text evidence="1">The sequence shown here is derived from an EMBL/GenBank/DDBJ whole genome shotgun (WGS) entry which is preliminary data.</text>
</comment>
<keyword evidence="2" id="KW-1185">Reference proteome</keyword>
<sequence>MHEVERSVPVQDREFKPFTSRLLLWLFTTVGGWSLPRLTNTLSIKEIKVDTDIFDLGDED</sequence>
<evidence type="ECO:0000313" key="1">
    <source>
        <dbReference type="EMBL" id="KAK7084079.1"/>
    </source>
</evidence>